<dbReference type="InterPro" id="IPR001623">
    <property type="entry name" value="DnaJ_domain"/>
</dbReference>
<protein>
    <submittedName>
        <fullName evidence="3">Chaperone protein DnaJ</fullName>
    </submittedName>
</protein>
<gene>
    <name evidence="3" type="ORF">IV203_004105</name>
</gene>
<name>A0A9K3PRL7_9STRA</name>
<dbReference type="CDD" id="cd06257">
    <property type="entry name" value="DnaJ"/>
    <property type="match status" value="1"/>
</dbReference>
<reference evidence="3" key="2">
    <citation type="submission" date="2021-04" db="EMBL/GenBank/DDBJ databases">
        <authorList>
            <person name="Podell S."/>
        </authorList>
    </citation>
    <scope>NUCLEOTIDE SEQUENCE</scope>
    <source>
        <strain evidence="3">Hildebrandi</strain>
    </source>
</reference>
<dbReference type="EMBL" id="JAGRRH010000016">
    <property type="protein sequence ID" value="KAG7354749.1"/>
    <property type="molecule type" value="Genomic_DNA"/>
</dbReference>
<evidence type="ECO:0000313" key="4">
    <source>
        <dbReference type="Proteomes" id="UP000693970"/>
    </source>
</evidence>
<feature type="domain" description="J" evidence="2">
    <location>
        <begin position="105"/>
        <end position="169"/>
    </location>
</feature>
<sequence length="230" mass="25752">MMMFFSSTTTARWLSLVSATIVVFSMSVPGAYGFVPYTPEKTTVSLTELRVSSSWSPSSSKWSPSPMGSSVSAEPRVSSVRAYSGQSSDTWNARNPAAGRNRSNCYYKMLGVSISADSAELKQAFRRLVKQYHPDANPHTDTTAQFQMINRAYEVLSDPVQRQKYNARMEYTDNTPHFLVTDLEGYSSQRRGESNQFGNLSNARNGGWKVRDDGRMFLTDNDNDGTPFRL</sequence>
<dbReference type="Pfam" id="PF00226">
    <property type="entry name" value="DnaJ"/>
    <property type="match status" value="1"/>
</dbReference>
<feature type="region of interest" description="Disordered" evidence="1">
    <location>
        <begin position="54"/>
        <end position="75"/>
    </location>
</feature>
<dbReference type="SMART" id="SM00271">
    <property type="entry name" value="DnaJ"/>
    <property type="match status" value="1"/>
</dbReference>
<dbReference type="PANTHER" id="PTHR24074">
    <property type="entry name" value="CO-CHAPERONE PROTEIN DJLA"/>
    <property type="match status" value="1"/>
</dbReference>
<accession>A0A9K3PRL7</accession>
<dbReference type="Proteomes" id="UP000693970">
    <property type="component" value="Unassembled WGS sequence"/>
</dbReference>
<reference evidence="3" key="1">
    <citation type="journal article" date="2021" name="Sci. Rep.">
        <title>Diploid genomic architecture of Nitzschia inconspicua, an elite biomass production diatom.</title>
        <authorList>
            <person name="Oliver A."/>
            <person name="Podell S."/>
            <person name="Pinowska A."/>
            <person name="Traller J.C."/>
            <person name="Smith S.R."/>
            <person name="McClure R."/>
            <person name="Beliaev A."/>
            <person name="Bohutskyi P."/>
            <person name="Hill E.A."/>
            <person name="Rabines A."/>
            <person name="Zheng H."/>
            <person name="Allen L.Z."/>
            <person name="Kuo A."/>
            <person name="Grigoriev I.V."/>
            <person name="Allen A.E."/>
            <person name="Hazlebeck D."/>
            <person name="Allen E.E."/>
        </authorList>
    </citation>
    <scope>NUCLEOTIDE SEQUENCE</scope>
    <source>
        <strain evidence="3">Hildebrandi</strain>
    </source>
</reference>
<dbReference type="AlphaFoldDB" id="A0A9K3PRL7"/>
<comment type="caution">
    <text evidence="3">The sequence shown here is derived from an EMBL/GenBank/DDBJ whole genome shotgun (WGS) entry which is preliminary data.</text>
</comment>
<organism evidence="3 4">
    <name type="scientific">Nitzschia inconspicua</name>
    <dbReference type="NCBI Taxonomy" id="303405"/>
    <lineage>
        <taxon>Eukaryota</taxon>
        <taxon>Sar</taxon>
        <taxon>Stramenopiles</taxon>
        <taxon>Ochrophyta</taxon>
        <taxon>Bacillariophyta</taxon>
        <taxon>Bacillariophyceae</taxon>
        <taxon>Bacillariophycidae</taxon>
        <taxon>Bacillariales</taxon>
        <taxon>Bacillariaceae</taxon>
        <taxon>Nitzschia</taxon>
    </lineage>
</organism>
<keyword evidence="4" id="KW-1185">Reference proteome</keyword>
<dbReference type="InterPro" id="IPR050817">
    <property type="entry name" value="DjlA_DnaK_co-chaperone"/>
</dbReference>
<evidence type="ECO:0000259" key="2">
    <source>
        <dbReference type="PROSITE" id="PS50076"/>
    </source>
</evidence>
<evidence type="ECO:0000256" key="1">
    <source>
        <dbReference type="SAM" id="MobiDB-lite"/>
    </source>
</evidence>
<dbReference type="InterPro" id="IPR018253">
    <property type="entry name" value="DnaJ_domain_CS"/>
</dbReference>
<proteinExistence type="predicted"/>
<dbReference type="OrthoDB" id="41702at2759"/>
<dbReference type="PROSITE" id="PS50076">
    <property type="entry name" value="DNAJ_2"/>
    <property type="match status" value="1"/>
</dbReference>
<evidence type="ECO:0000313" key="3">
    <source>
        <dbReference type="EMBL" id="KAG7354749.1"/>
    </source>
</evidence>
<feature type="compositionally biased region" description="Low complexity" evidence="1">
    <location>
        <begin position="54"/>
        <end position="72"/>
    </location>
</feature>
<dbReference type="PROSITE" id="PS00636">
    <property type="entry name" value="DNAJ_1"/>
    <property type="match status" value="1"/>
</dbReference>